<proteinExistence type="predicted"/>
<evidence type="ECO:0000313" key="1">
    <source>
        <dbReference type="EMBL" id="KAF0039504.1"/>
    </source>
</evidence>
<evidence type="ECO:0000313" key="2">
    <source>
        <dbReference type="Proteomes" id="UP000438429"/>
    </source>
</evidence>
<dbReference type="EMBL" id="VEVO01000007">
    <property type="protein sequence ID" value="KAF0039504.1"/>
    <property type="molecule type" value="Genomic_DNA"/>
</dbReference>
<sequence length="242" mass="27543">MTELNALSWRLHSMVIMSGNPIILSPILENVSILLEQRRHASLVLMMMYAALIRHEWEMKGRLLMAHQSKFQWLYRTGKAKAKQVDYRSVTLEQGCRSRSCLDVTHQTPSHTLSTSNTTTITTTTTTTAPLQSGVEPSEQYAANFLSAMFQTIDFLDDLADHGDMNPRMAINIISWYYTSPELASLYMSYFNSLPSGKALRCNWTKIHRKWVSECSTVTKPPDMSPSQTTVYVLQNLRLVDV</sequence>
<gene>
    <name evidence="1" type="ORF">F2P81_007739</name>
</gene>
<accession>A0A6A4T8L2</accession>
<dbReference type="AlphaFoldDB" id="A0A6A4T8L2"/>
<dbReference type="Proteomes" id="UP000438429">
    <property type="component" value="Unassembled WGS sequence"/>
</dbReference>
<reference evidence="1 2" key="1">
    <citation type="submission" date="2019-06" db="EMBL/GenBank/DDBJ databases">
        <title>Draft genomes of female and male turbot (Scophthalmus maximus).</title>
        <authorList>
            <person name="Xu H."/>
            <person name="Xu X.-W."/>
            <person name="Shao C."/>
            <person name="Chen S."/>
        </authorList>
    </citation>
    <scope>NUCLEOTIDE SEQUENCE [LARGE SCALE GENOMIC DNA]</scope>
    <source>
        <strain evidence="1">Ysfricsl-2016a</strain>
        <tissue evidence="1">Blood</tissue>
    </source>
</reference>
<name>A0A6A4T8L2_SCOMX</name>
<comment type="caution">
    <text evidence="1">The sequence shown here is derived from an EMBL/GenBank/DDBJ whole genome shotgun (WGS) entry which is preliminary data.</text>
</comment>
<organism evidence="1 2">
    <name type="scientific">Scophthalmus maximus</name>
    <name type="common">Turbot</name>
    <name type="synonym">Psetta maxima</name>
    <dbReference type="NCBI Taxonomy" id="52904"/>
    <lineage>
        <taxon>Eukaryota</taxon>
        <taxon>Metazoa</taxon>
        <taxon>Chordata</taxon>
        <taxon>Craniata</taxon>
        <taxon>Vertebrata</taxon>
        <taxon>Euteleostomi</taxon>
        <taxon>Actinopterygii</taxon>
        <taxon>Neopterygii</taxon>
        <taxon>Teleostei</taxon>
        <taxon>Neoteleostei</taxon>
        <taxon>Acanthomorphata</taxon>
        <taxon>Carangaria</taxon>
        <taxon>Pleuronectiformes</taxon>
        <taxon>Pleuronectoidei</taxon>
        <taxon>Scophthalmidae</taxon>
        <taxon>Scophthalmus</taxon>
    </lineage>
</organism>
<protein>
    <submittedName>
        <fullName evidence="1">Uncharacterized protein</fullName>
    </submittedName>
</protein>